<name>A0A433U487_ELYCH</name>
<reference evidence="2 3" key="1">
    <citation type="submission" date="2019-01" db="EMBL/GenBank/DDBJ databases">
        <title>A draft genome assembly of the solar-powered sea slug Elysia chlorotica.</title>
        <authorList>
            <person name="Cai H."/>
            <person name="Li Q."/>
            <person name="Fang X."/>
            <person name="Li J."/>
            <person name="Curtis N.E."/>
            <person name="Altenburger A."/>
            <person name="Shibata T."/>
            <person name="Feng M."/>
            <person name="Maeda T."/>
            <person name="Schwartz J.A."/>
            <person name="Shigenobu S."/>
            <person name="Lundholm N."/>
            <person name="Nishiyama T."/>
            <person name="Yang H."/>
            <person name="Hasebe M."/>
            <person name="Li S."/>
            <person name="Pierce S.K."/>
            <person name="Wang J."/>
        </authorList>
    </citation>
    <scope>NUCLEOTIDE SEQUENCE [LARGE SCALE GENOMIC DNA]</scope>
    <source>
        <strain evidence="2">EC2010</strain>
        <tissue evidence="2">Whole organism of an adult</tissue>
    </source>
</reference>
<dbReference type="EMBL" id="RQTK01000078">
    <property type="protein sequence ID" value="RUS88598.1"/>
    <property type="molecule type" value="Genomic_DNA"/>
</dbReference>
<dbReference type="Proteomes" id="UP000271974">
    <property type="component" value="Unassembled WGS sequence"/>
</dbReference>
<dbReference type="AlphaFoldDB" id="A0A433U487"/>
<evidence type="ECO:0000313" key="3">
    <source>
        <dbReference type="Proteomes" id="UP000271974"/>
    </source>
</evidence>
<evidence type="ECO:0000313" key="2">
    <source>
        <dbReference type="EMBL" id="RUS88598.1"/>
    </source>
</evidence>
<protein>
    <submittedName>
        <fullName evidence="2">Uncharacterized protein</fullName>
    </submittedName>
</protein>
<accession>A0A433U487</accession>
<proteinExistence type="predicted"/>
<feature type="region of interest" description="Disordered" evidence="1">
    <location>
        <begin position="151"/>
        <end position="173"/>
    </location>
</feature>
<keyword evidence="3" id="KW-1185">Reference proteome</keyword>
<comment type="caution">
    <text evidence="2">The sequence shown here is derived from an EMBL/GenBank/DDBJ whole genome shotgun (WGS) entry which is preliminary data.</text>
</comment>
<organism evidence="2 3">
    <name type="scientific">Elysia chlorotica</name>
    <name type="common">Eastern emerald elysia</name>
    <name type="synonym">Sea slug</name>
    <dbReference type="NCBI Taxonomy" id="188477"/>
    <lineage>
        <taxon>Eukaryota</taxon>
        <taxon>Metazoa</taxon>
        <taxon>Spiralia</taxon>
        <taxon>Lophotrochozoa</taxon>
        <taxon>Mollusca</taxon>
        <taxon>Gastropoda</taxon>
        <taxon>Heterobranchia</taxon>
        <taxon>Euthyneura</taxon>
        <taxon>Panpulmonata</taxon>
        <taxon>Sacoglossa</taxon>
        <taxon>Placobranchoidea</taxon>
        <taxon>Plakobranchidae</taxon>
        <taxon>Elysia</taxon>
    </lineage>
</organism>
<gene>
    <name evidence="2" type="ORF">EGW08_003624</name>
</gene>
<sequence length="173" mass="19515">MSILPIPSDYTLSQEWNFDTLYCCDKYRQLIEETKRATAAAEVEFELMHLLIDTRSKNRKLTGEALPRYSVGGKKKNAIQIIAATALANMENEKTHDKCVDTQDLPWDPTETHLQYASQRLGYEDQPSPPKTSLKDMNILLELEEVYTNRATQSPPAENKALPGNVSQNSVGI</sequence>
<evidence type="ECO:0000256" key="1">
    <source>
        <dbReference type="SAM" id="MobiDB-lite"/>
    </source>
</evidence>